<evidence type="ECO:0000313" key="13">
    <source>
        <dbReference type="Proteomes" id="UP000095284"/>
    </source>
</evidence>
<dbReference type="EMBL" id="CAJFCV020000002">
    <property type="protein sequence ID" value="CAG9095337.1"/>
    <property type="molecule type" value="Genomic_DNA"/>
</dbReference>
<reference evidence="12" key="2">
    <citation type="submission" date="2020-09" db="EMBL/GenBank/DDBJ databases">
        <authorList>
            <person name="Kikuchi T."/>
        </authorList>
    </citation>
    <scope>NUCLEOTIDE SEQUENCE</scope>
    <source>
        <strain evidence="12">Ka4C1</strain>
    </source>
</reference>
<dbReference type="eggNOG" id="ENOG502S3GM">
    <property type="taxonomic scope" value="Eukaryota"/>
</dbReference>
<dbReference type="Proteomes" id="UP000095284">
    <property type="component" value="Unplaced"/>
</dbReference>
<evidence type="ECO:0000313" key="15">
    <source>
        <dbReference type="WBParaSite" id="BXY_0501200.1"/>
    </source>
</evidence>
<dbReference type="AlphaFoldDB" id="A0A1I7RW99"/>
<keyword evidence="3 10" id="KW-0732">Signal</keyword>
<feature type="region of interest" description="Disordered" evidence="8">
    <location>
        <begin position="608"/>
        <end position="646"/>
    </location>
</feature>
<feature type="transmembrane region" description="Helical" evidence="9">
    <location>
        <begin position="325"/>
        <end position="348"/>
    </location>
</feature>
<accession>A0A1I7RW99</accession>
<dbReference type="SMR" id="A0A1I7RW99"/>
<evidence type="ECO:0000259" key="11">
    <source>
        <dbReference type="PROSITE" id="PS51534"/>
    </source>
</evidence>
<keyword evidence="6" id="KW-0675">Receptor</keyword>
<evidence type="ECO:0000256" key="4">
    <source>
        <dbReference type="ARBA" id="ARBA00022989"/>
    </source>
</evidence>
<name>A0A1I7RW99_BURXY</name>
<dbReference type="Gene3D" id="3.40.50.11530">
    <property type="match status" value="1"/>
</dbReference>
<dbReference type="InterPro" id="IPR013568">
    <property type="entry name" value="SEFIR_dom"/>
</dbReference>
<proteinExistence type="predicted"/>
<dbReference type="WBParaSite" id="BXY_0501200.1">
    <property type="protein sequence ID" value="BXY_0501200.1"/>
    <property type="gene ID" value="BXY_0501200"/>
</dbReference>
<keyword evidence="14" id="KW-1185">Reference proteome</keyword>
<dbReference type="Proteomes" id="UP000659654">
    <property type="component" value="Unassembled WGS sequence"/>
</dbReference>
<dbReference type="GO" id="GO:0030368">
    <property type="term" value="F:interleukin-17 receptor activity"/>
    <property type="evidence" value="ECO:0007669"/>
    <property type="project" value="InterPro"/>
</dbReference>
<sequence>MYSLYFLGIIINLVGAAPKCQFYFDSSEDAGYNVVRSSKLCKDILQNEWRSFQRCGEKLVAVSLYTQTVFPTGTGFLPHIVLNMSATLFEPTEAIFFFYTCLNAPDQSDNYCHDNQMQLTRYGEIVEPCRGFQLNDTAATFRADVNCFRVYGLSEYVVNVVLLPQRCRSEVFLTMPLDYRYDPRIHHVFDKDDPQGLSFDSWSPFLFVDTMPKDGVWVRYQKPPEEAKVLEMNLNLYSKDGDKTKLVRREVVKASATGLKVQNLEKGEYLVVGYVKRHNCQLHCNKEDGCEVCHHTMLNFTLTEDKFTPAWRRVRPLVNAARSSMAIFIVIFALLCITAGALVVYIKFVRPKIFNRRPAQQFELQATPKVLIVYSDDSETHSEAVAQLAHFLTRYANAEVHLDQFDLCDTDIRPSVWLQQNIEDCSHVVVVFSDAFQYLSKGRQMRQRRPYPDMFNAALHLVITAVSRITSTAPMLVPQPQNGCSSTLTSLSKFVVVQFDYSVPEVIPDFFNLARCKSFTIPVELKLLVAHLHNVDATLSSLEYQVETGDLERAVRGHVQFTRDNPRWLEERFLPAEEVQNSESQIPEAPVTNQSLQEMGQKLGVFVPEDSDEEQEPTAGMASRPQKLEELPLILPDQINDSDDES</sequence>
<evidence type="ECO:0000256" key="5">
    <source>
        <dbReference type="ARBA" id="ARBA00023136"/>
    </source>
</evidence>
<evidence type="ECO:0000256" key="3">
    <source>
        <dbReference type="ARBA" id="ARBA00022729"/>
    </source>
</evidence>
<dbReference type="InterPro" id="IPR039465">
    <property type="entry name" value="IL-17_rcpt-like"/>
</dbReference>
<reference evidence="15" key="1">
    <citation type="submission" date="2016-11" db="UniProtKB">
        <authorList>
            <consortium name="WormBaseParasite"/>
        </authorList>
    </citation>
    <scope>IDENTIFICATION</scope>
</reference>
<dbReference type="Proteomes" id="UP000582659">
    <property type="component" value="Unassembled WGS sequence"/>
</dbReference>
<protein>
    <submittedName>
        <fullName evidence="12">(pine wood nematode) hypothetical protein</fullName>
    </submittedName>
    <submittedName>
        <fullName evidence="15">SEFIR domain-containing protein</fullName>
    </submittedName>
</protein>
<dbReference type="PROSITE" id="PS51534">
    <property type="entry name" value="SEFIR"/>
    <property type="match status" value="1"/>
</dbReference>
<evidence type="ECO:0000256" key="7">
    <source>
        <dbReference type="ARBA" id="ARBA00023180"/>
    </source>
</evidence>
<dbReference type="PANTHER" id="PTHR15583:SF7">
    <property type="entry name" value="INTERLEUKIN CYTOKINE RECEPTOR-RELATED PROTEIN 2"/>
    <property type="match status" value="1"/>
</dbReference>
<evidence type="ECO:0000256" key="8">
    <source>
        <dbReference type="SAM" id="MobiDB-lite"/>
    </source>
</evidence>
<dbReference type="Pfam" id="PF08357">
    <property type="entry name" value="SEFIR"/>
    <property type="match status" value="1"/>
</dbReference>
<dbReference type="EMBL" id="CAJFDI010000002">
    <property type="protein sequence ID" value="CAD5214647.1"/>
    <property type="molecule type" value="Genomic_DNA"/>
</dbReference>
<evidence type="ECO:0000256" key="10">
    <source>
        <dbReference type="SAM" id="SignalP"/>
    </source>
</evidence>
<keyword evidence="5 9" id="KW-0472">Membrane</keyword>
<gene>
    <name evidence="12" type="ORF">BXYJ_LOCUS3634</name>
</gene>
<organism evidence="13 15">
    <name type="scientific">Bursaphelenchus xylophilus</name>
    <name type="common">Pinewood nematode worm</name>
    <name type="synonym">Aphelenchoides xylophilus</name>
    <dbReference type="NCBI Taxonomy" id="6326"/>
    <lineage>
        <taxon>Eukaryota</taxon>
        <taxon>Metazoa</taxon>
        <taxon>Ecdysozoa</taxon>
        <taxon>Nematoda</taxon>
        <taxon>Chromadorea</taxon>
        <taxon>Rhabditida</taxon>
        <taxon>Tylenchina</taxon>
        <taxon>Tylenchomorpha</taxon>
        <taxon>Aphelenchoidea</taxon>
        <taxon>Aphelenchoididae</taxon>
        <taxon>Bursaphelenchus</taxon>
    </lineage>
</organism>
<dbReference type="PANTHER" id="PTHR15583">
    <property type="entry name" value="INTERLEUKIN-17 RECEPTOR"/>
    <property type="match status" value="1"/>
</dbReference>
<dbReference type="GO" id="GO:0016020">
    <property type="term" value="C:membrane"/>
    <property type="evidence" value="ECO:0007669"/>
    <property type="project" value="UniProtKB-SubCell"/>
</dbReference>
<evidence type="ECO:0000256" key="2">
    <source>
        <dbReference type="ARBA" id="ARBA00022692"/>
    </source>
</evidence>
<keyword evidence="7" id="KW-0325">Glycoprotein</keyword>
<evidence type="ECO:0000256" key="9">
    <source>
        <dbReference type="SAM" id="Phobius"/>
    </source>
</evidence>
<feature type="chain" id="PRO_5035359520" evidence="10">
    <location>
        <begin position="17"/>
        <end position="646"/>
    </location>
</feature>
<comment type="subcellular location">
    <subcellularLocation>
        <location evidence="1">Membrane</location>
        <topology evidence="1">Single-pass type I membrane protein</topology>
    </subcellularLocation>
</comment>
<dbReference type="OrthoDB" id="5855369at2759"/>
<evidence type="ECO:0000313" key="12">
    <source>
        <dbReference type="EMBL" id="CAD5214647.1"/>
    </source>
</evidence>
<feature type="signal peptide" evidence="10">
    <location>
        <begin position="1"/>
        <end position="16"/>
    </location>
</feature>
<feature type="domain" description="SEFIR" evidence="11">
    <location>
        <begin position="367"/>
        <end position="530"/>
    </location>
</feature>
<evidence type="ECO:0000313" key="14">
    <source>
        <dbReference type="Proteomes" id="UP000659654"/>
    </source>
</evidence>
<evidence type="ECO:0000256" key="1">
    <source>
        <dbReference type="ARBA" id="ARBA00004479"/>
    </source>
</evidence>
<evidence type="ECO:0000256" key="6">
    <source>
        <dbReference type="ARBA" id="ARBA00023170"/>
    </source>
</evidence>
<keyword evidence="4 9" id="KW-1133">Transmembrane helix</keyword>
<keyword evidence="2 9" id="KW-0812">Transmembrane</keyword>